<keyword evidence="2" id="KW-1185">Reference proteome</keyword>
<evidence type="ECO:0000313" key="1">
    <source>
        <dbReference type="EMBL" id="TDW07919.1"/>
    </source>
</evidence>
<protein>
    <submittedName>
        <fullName evidence="1">Uncharacterized protein</fullName>
    </submittedName>
</protein>
<comment type="caution">
    <text evidence="1">The sequence shown here is derived from an EMBL/GenBank/DDBJ whole genome shotgun (WGS) entry which is preliminary data.</text>
</comment>
<organism evidence="1 2">
    <name type="scientific">Breznakia blatticola</name>
    <dbReference type="NCBI Taxonomy" id="1754012"/>
    <lineage>
        <taxon>Bacteria</taxon>
        <taxon>Bacillati</taxon>
        <taxon>Bacillota</taxon>
        <taxon>Erysipelotrichia</taxon>
        <taxon>Erysipelotrichales</taxon>
        <taxon>Erysipelotrichaceae</taxon>
        <taxon>Breznakia</taxon>
    </lineage>
</organism>
<dbReference type="AlphaFoldDB" id="A0A4R7Z832"/>
<proteinExistence type="predicted"/>
<gene>
    <name evidence="1" type="ORF">EDD63_1823</name>
</gene>
<sequence>MMNQVWYVGSRMLVGDDAISHMIQLRQQLLNTKKMIHNRLDEIRYQLNGYEESFEETYVALYQDVMELGEACSIAQLQLEMLIEEVEKGARNNEWI</sequence>
<evidence type="ECO:0000313" key="2">
    <source>
        <dbReference type="Proteomes" id="UP000294743"/>
    </source>
</evidence>
<name>A0A4R7Z832_9FIRM</name>
<accession>A0A4R7Z832</accession>
<dbReference type="RefSeq" id="WP_134171438.1">
    <property type="nucleotide sequence ID" value="NZ_SODD01000082.1"/>
</dbReference>
<reference evidence="1 2" key="1">
    <citation type="submission" date="2019-03" db="EMBL/GenBank/DDBJ databases">
        <title>Genomic Encyclopedia of Type Strains, Phase IV (KMG-IV): sequencing the most valuable type-strain genomes for metagenomic binning, comparative biology and taxonomic classification.</title>
        <authorList>
            <person name="Goeker M."/>
        </authorList>
    </citation>
    <scope>NUCLEOTIDE SEQUENCE [LARGE SCALE GENOMIC DNA]</scope>
    <source>
        <strain evidence="1 2">DSM 28867</strain>
    </source>
</reference>
<dbReference type="EMBL" id="SODD01000082">
    <property type="protein sequence ID" value="TDW07919.1"/>
    <property type="molecule type" value="Genomic_DNA"/>
</dbReference>
<dbReference type="Proteomes" id="UP000294743">
    <property type="component" value="Unassembled WGS sequence"/>
</dbReference>